<sequence length="154" mass="17499">MKRLSLLVLFSVITAVTLAQVKIYDPKANAAQDIQNAINIAKREGKNVLIQIGGNWCPWCVKLHNFINADSTIKTILHENYVVVKVNYSKENKNLDVLKRLQNPQRFGFPVIVILDSNGKRIHTQDTGLLESRNGYDSKKVLNFLKNWTPKAIK</sequence>
<dbReference type="PANTHER" id="PTHR15337">
    <property type="entry name" value="ANTERIOR GRADIENT PROTEIN-RELATED"/>
    <property type="match status" value="1"/>
</dbReference>
<evidence type="ECO:0000313" key="4">
    <source>
        <dbReference type="EMBL" id="QKG79987.1"/>
    </source>
</evidence>
<dbReference type="RefSeq" id="WP_173074289.1">
    <property type="nucleotide sequence ID" value="NZ_CP041345.1"/>
</dbReference>
<feature type="chain" id="PRO_5029888522" evidence="2">
    <location>
        <begin position="20"/>
        <end position="154"/>
    </location>
</feature>
<proteinExistence type="predicted"/>
<dbReference type="Pfam" id="PF13899">
    <property type="entry name" value="Thioredoxin_7"/>
    <property type="match status" value="1"/>
</dbReference>
<dbReference type="PROSITE" id="PS51352">
    <property type="entry name" value="THIOREDOXIN_2"/>
    <property type="match status" value="1"/>
</dbReference>
<evidence type="ECO:0000259" key="3">
    <source>
        <dbReference type="PROSITE" id="PS51352"/>
    </source>
</evidence>
<accession>A0A7D3XEJ5</accession>
<keyword evidence="1 2" id="KW-0732">Signal</keyword>
<dbReference type="SUPFAM" id="SSF52833">
    <property type="entry name" value="Thioredoxin-like"/>
    <property type="match status" value="1"/>
</dbReference>
<dbReference type="AlphaFoldDB" id="A0A7D3XEJ5"/>
<feature type="signal peptide" evidence="2">
    <location>
        <begin position="1"/>
        <end position="19"/>
    </location>
</feature>
<dbReference type="Gene3D" id="3.40.30.10">
    <property type="entry name" value="Glutaredoxin"/>
    <property type="match status" value="1"/>
</dbReference>
<organism evidence="4 5">
    <name type="scientific">Tenuifilum thalassicum</name>
    <dbReference type="NCBI Taxonomy" id="2590900"/>
    <lineage>
        <taxon>Bacteria</taxon>
        <taxon>Pseudomonadati</taxon>
        <taxon>Bacteroidota</taxon>
        <taxon>Bacteroidia</taxon>
        <taxon>Bacteroidales</taxon>
        <taxon>Tenuifilaceae</taxon>
        <taxon>Tenuifilum</taxon>
    </lineage>
</organism>
<dbReference type="EMBL" id="CP041345">
    <property type="protein sequence ID" value="QKG79987.1"/>
    <property type="molecule type" value="Genomic_DNA"/>
</dbReference>
<dbReference type="InterPro" id="IPR051099">
    <property type="entry name" value="AGR/TXD"/>
</dbReference>
<dbReference type="Proteomes" id="UP000500961">
    <property type="component" value="Chromosome"/>
</dbReference>
<dbReference type="InterPro" id="IPR036249">
    <property type="entry name" value="Thioredoxin-like_sf"/>
</dbReference>
<evidence type="ECO:0000313" key="5">
    <source>
        <dbReference type="Proteomes" id="UP000500961"/>
    </source>
</evidence>
<evidence type="ECO:0000256" key="2">
    <source>
        <dbReference type="SAM" id="SignalP"/>
    </source>
</evidence>
<reference evidence="4 5" key="1">
    <citation type="submission" date="2019-07" db="EMBL/GenBank/DDBJ databases">
        <title>Thalassofilum flectens gen. nov., sp. nov., a novel moderate thermophilic anaerobe from a shallow sea hot spring in Kunashir Island (Russia), representing a new family in the order Bacteroidales, and proposal of Thalassofilacea fam. nov.</title>
        <authorList>
            <person name="Kochetkova T.V."/>
            <person name="Podosokorskaya O.A."/>
            <person name="Novikov A."/>
            <person name="Elcheninov A.G."/>
            <person name="Toshchakov S.V."/>
            <person name="Kublanov I.V."/>
        </authorList>
    </citation>
    <scope>NUCLEOTIDE SEQUENCE [LARGE SCALE GENOMIC DNA]</scope>
    <source>
        <strain evidence="4 5">38-H</strain>
    </source>
</reference>
<dbReference type="InterPro" id="IPR013766">
    <property type="entry name" value="Thioredoxin_domain"/>
</dbReference>
<keyword evidence="5" id="KW-1185">Reference proteome</keyword>
<evidence type="ECO:0000256" key="1">
    <source>
        <dbReference type="ARBA" id="ARBA00022729"/>
    </source>
</evidence>
<dbReference type="PANTHER" id="PTHR15337:SF11">
    <property type="entry name" value="THIOREDOXIN DOMAIN-CONTAINING PROTEIN"/>
    <property type="match status" value="1"/>
</dbReference>
<name>A0A7D3XEJ5_9BACT</name>
<feature type="domain" description="Thioredoxin" evidence="3">
    <location>
        <begin position="1"/>
        <end position="147"/>
    </location>
</feature>
<gene>
    <name evidence="4" type="ORF">FHG85_06825</name>
</gene>
<protein>
    <submittedName>
        <fullName evidence="4">Thioredoxin family protein</fullName>
    </submittedName>
</protein>
<dbReference type="KEGG" id="ttz:FHG85_06825"/>